<dbReference type="InterPro" id="IPR050300">
    <property type="entry name" value="GDXG_lipolytic_enzyme"/>
</dbReference>
<evidence type="ECO:0000313" key="3">
    <source>
        <dbReference type="EMBL" id="CZR66962.1"/>
    </source>
</evidence>
<dbReference type="PANTHER" id="PTHR48081:SF8">
    <property type="entry name" value="ALPHA_BETA HYDROLASE FOLD-3 DOMAIN-CONTAINING PROTEIN-RELATED"/>
    <property type="match status" value="1"/>
</dbReference>
<evidence type="ECO:0000256" key="1">
    <source>
        <dbReference type="ARBA" id="ARBA00022801"/>
    </source>
</evidence>
<dbReference type="InterPro" id="IPR029058">
    <property type="entry name" value="AB_hydrolase_fold"/>
</dbReference>
<evidence type="ECO:0000313" key="4">
    <source>
        <dbReference type="Proteomes" id="UP000184330"/>
    </source>
</evidence>
<sequence length="359" mass="39328">MAETKLINPLHPSVVDRMDPQFAEIYTKYQAPQTRADQVTYEEYNSDRSKYTFSIAAGPSPEVGFIKIYQVPVPDPDGEIKVQVFHPTSEAIKQGGLATSDGKLPAHVDYHGGGFVIGGLNSDESWCRQACQTLGCIIVNVDYRLSPEFPHPVPLTDSWAALKWVFANASSLGIDTSRVSIGGLSAGGQISAVLALMARDEPSMPKLVLQMLIVPAVDARWVPIEDVSLKGLEGVPYKSLVENEDAPCLPLNRLRWFYRLWLGVDPEERKKKAEHFYASPILAKSHANLAPASIHVAGVDTLTSEGIAYHEVLTKAGTPSTLKVYEGCGHPFGHWDGELEKAKEFVRDTIAALKKAYTV</sequence>
<dbReference type="InterPro" id="IPR013094">
    <property type="entry name" value="AB_hydrolase_3"/>
</dbReference>
<dbReference type="AlphaFoldDB" id="A0A1L7XPI9"/>
<dbReference type="SUPFAM" id="SSF53474">
    <property type="entry name" value="alpha/beta-Hydrolases"/>
    <property type="match status" value="1"/>
</dbReference>
<protein>
    <submittedName>
        <fullName evidence="3">Related to esterase/lipase</fullName>
    </submittedName>
</protein>
<dbReference type="Gene3D" id="3.40.50.1820">
    <property type="entry name" value="alpha/beta hydrolase"/>
    <property type="match status" value="1"/>
</dbReference>
<dbReference type="STRING" id="576137.A0A1L7XPI9"/>
<dbReference type="PANTHER" id="PTHR48081">
    <property type="entry name" value="AB HYDROLASE SUPERFAMILY PROTEIN C4A8.06C"/>
    <property type="match status" value="1"/>
</dbReference>
<evidence type="ECO:0000259" key="2">
    <source>
        <dbReference type="Pfam" id="PF07859"/>
    </source>
</evidence>
<proteinExistence type="predicted"/>
<organism evidence="3 4">
    <name type="scientific">Phialocephala subalpina</name>
    <dbReference type="NCBI Taxonomy" id="576137"/>
    <lineage>
        <taxon>Eukaryota</taxon>
        <taxon>Fungi</taxon>
        <taxon>Dikarya</taxon>
        <taxon>Ascomycota</taxon>
        <taxon>Pezizomycotina</taxon>
        <taxon>Leotiomycetes</taxon>
        <taxon>Helotiales</taxon>
        <taxon>Mollisiaceae</taxon>
        <taxon>Phialocephala</taxon>
        <taxon>Phialocephala fortinii species complex</taxon>
    </lineage>
</organism>
<dbReference type="GO" id="GO:0016787">
    <property type="term" value="F:hydrolase activity"/>
    <property type="evidence" value="ECO:0007669"/>
    <property type="project" value="UniProtKB-KW"/>
</dbReference>
<name>A0A1L7XPI9_9HELO</name>
<dbReference type="Pfam" id="PF07859">
    <property type="entry name" value="Abhydrolase_3"/>
    <property type="match status" value="1"/>
</dbReference>
<accession>A0A1L7XPI9</accession>
<dbReference type="EMBL" id="FJOG01000041">
    <property type="protein sequence ID" value="CZR66962.1"/>
    <property type="molecule type" value="Genomic_DNA"/>
</dbReference>
<dbReference type="OrthoDB" id="408631at2759"/>
<keyword evidence="1" id="KW-0378">Hydrolase</keyword>
<gene>
    <name evidence="3" type="ORF">PAC_16861</name>
</gene>
<feature type="domain" description="Alpha/beta hydrolase fold-3" evidence="2">
    <location>
        <begin position="108"/>
        <end position="332"/>
    </location>
</feature>
<keyword evidence="4" id="KW-1185">Reference proteome</keyword>
<reference evidence="3 4" key="1">
    <citation type="submission" date="2016-03" db="EMBL/GenBank/DDBJ databases">
        <authorList>
            <person name="Ploux O."/>
        </authorList>
    </citation>
    <scope>NUCLEOTIDE SEQUENCE [LARGE SCALE GENOMIC DNA]</scope>
    <source>
        <strain evidence="3 4">UAMH 11012</strain>
    </source>
</reference>
<dbReference type="Proteomes" id="UP000184330">
    <property type="component" value="Unassembled WGS sequence"/>
</dbReference>